<gene>
    <name evidence="2" type="ORF">TW71_15525</name>
</gene>
<reference evidence="2" key="1">
    <citation type="journal article" date="2015" name="BMC Genomics">
        <title>Genome mining reveals unlocked bioactive potential of marine Gram-negative bacteria.</title>
        <authorList>
            <person name="Machado H."/>
            <person name="Sonnenschein E.C."/>
            <person name="Melchiorsen J."/>
            <person name="Gram L."/>
        </authorList>
    </citation>
    <scope>NUCLEOTIDE SEQUENCE</scope>
    <source>
        <strain evidence="2">S2052</strain>
    </source>
</reference>
<proteinExistence type="predicted"/>
<dbReference type="AlphaFoldDB" id="A0A837G6L8"/>
<sequence>MALSACGGGGESGSTSSAATASTYSYQSMASCADTDLDGSCSNYEKQVAVTSGYSRMIDANGAILTSPAELSIISPFTTLLHSEMLYNPSTSGSVEKSKIYLQSVLGQHVGVDFTSVDVSHGPQQATNLLMASLKQAQTQGSSSSPMVNIAQALDAMIEHKTLDLSSINLATQTSRHVSFDGSLLIHGSQSDAGLAAMKSIALNPANSRIIYVDARDNVRELDTATKQSVAIGASSSSFSSRSIASYDDDDEDEHDDDDHYGGNANKLPGYQQDTSNTLKEVVPALNSVQSYKLYEPNGVRNQSFVCNTAGGNGIFLTSLQDKTGNPNTNVAVRATTRKLQIDAYGGASGSELPVTPPPAPPTVPLSASSCYNDNFEWMHPLYQQGTMIAKLDDGLNANGDQLRRLDATTLSMESITYTLDSDEKTIVFSKDDNEILIISDNRQSAPKLVETKTLTERLALNITDVLNASFASGGQIVMALASENKIIWTDKAPNTQQLGSVNLDGQVKLMDSSPNGAFTVAITATSVYLLDNVKREIAKQISFDASQTTNLFVQNDKAIAINKNGVDYFQFANISGPKLKVASQLVTKELLESWEKTSTSHWNSTSLGYVLTQTGTSASSAQAFNDVTLNWSPSTATQASQITGVYINGTNRGDRVQLYKAL</sequence>
<feature type="region of interest" description="Disordered" evidence="1">
    <location>
        <begin position="241"/>
        <end position="273"/>
    </location>
</feature>
<accession>A0A837G6L8</accession>
<protein>
    <submittedName>
        <fullName evidence="2">Uncharacterized protein</fullName>
    </submittedName>
</protein>
<feature type="compositionally biased region" description="Acidic residues" evidence="1">
    <location>
        <begin position="247"/>
        <end position="259"/>
    </location>
</feature>
<comment type="caution">
    <text evidence="2">The sequence shown here is derived from an EMBL/GenBank/DDBJ whole genome shotgun (WGS) entry which is preliminary data.</text>
</comment>
<evidence type="ECO:0000256" key="1">
    <source>
        <dbReference type="SAM" id="MobiDB-lite"/>
    </source>
</evidence>
<dbReference type="SUPFAM" id="SSF69322">
    <property type="entry name" value="Tricorn protease domain 2"/>
    <property type="match status" value="1"/>
</dbReference>
<name>A0A837G6L8_9VIBR</name>
<dbReference type="EMBL" id="JXXR01000016">
    <property type="protein sequence ID" value="KJY71543.1"/>
    <property type="molecule type" value="Genomic_DNA"/>
</dbReference>
<evidence type="ECO:0000313" key="2">
    <source>
        <dbReference type="EMBL" id="KJY71543.1"/>
    </source>
</evidence>
<organism evidence="2">
    <name type="scientific">Vibrio coralliilyticus</name>
    <dbReference type="NCBI Taxonomy" id="190893"/>
    <lineage>
        <taxon>Bacteria</taxon>
        <taxon>Pseudomonadati</taxon>
        <taxon>Pseudomonadota</taxon>
        <taxon>Gammaproteobacteria</taxon>
        <taxon>Vibrionales</taxon>
        <taxon>Vibrionaceae</taxon>
        <taxon>Vibrio</taxon>
    </lineage>
</organism>